<name>A0A4U0XJ72_9PEZI</name>
<evidence type="ECO:0000259" key="7">
    <source>
        <dbReference type="Pfam" id="PF20684"/>
    </source>
</evidence>
<proteinExistence type="inferred from homology"/>
<evidence type="ECO:0000256" key="6">
    <source>
        <dbReference type="SAM" id="Phobius"/>
    </source>
</evidence>
<evidence type="ECO:0000313" key="9">
    <source>
        <dbReference type="Proteomes" id="UP000309340"/>
    </source>
</evidence>
<dbReference type="GO" id="GO:0016020">
    <property type="term" value="C:membrane"/>
    <property type="evidence" value="ECO:0007669"/>
    <property type="project" value="UniProtKB-SubCell"/>
</dbReference>
<protein>
    <recommendedName>
        <fullName evidence="7">Rhodopsin domain-containing protein</fullName>
    </recommendedName>
</protein>
<evidence type="ECO:0000256" key="3">
    <source>
        <dbReference type="ARBA" id="ARBA00022989"/>
    </source>
</evidence>
<reference evidence="8 9" key="1">
    <citation type="submission" date="2017-03" db="EMBL/GenBank/DDBJ databases">
        <title>Genomes of endolithic fungi from Antarctica.</title>
        <authorList>
            <person name="Coleine C."/>
            <person name="Masonjones S."/>
            <person name="Stajich J.E."/>
        </authorList>
    </citation>
    <scope>NUCLEOTIDE SEQUENCE [LARGE SCALE GENOMIC DNA]</scope>
    <source>
        <strain evidence="8 9">CCFEE 5184</strain>
    </source>
</reference>
<dbReference type="EMBL" id="NAJQ01000190">
    <property type="protein sequence ID" value="TKA75538.1"/>
    <property type="molecule type" value="Genomic_DNA"/>
</dbReference>
<keyword evidence="2 6" id="KW-0812">Transmembrane</keyword>
<evidence type="ECO:0000313" key="8">
    <source>
        <dbReference type="EMBL" id="TKA75538.1"/>
    </source>
</evidence>
<dbReference type="InterPro" id="IPR052337">
    <property type="entry name" value="SAT4-like"/>
</dbReference>
<evidence type="ECO:0000256" key="2">
    <source>
        <dbReference type="ARBA" id="ARBA00022692"/>
    </source>
</evidence>
<dbReference type="Proteomes" id="UP000309340">
    <property type="component" value="Unassembled WGS sequence"/>
</dbReference>
<feature type="transmembrane region" description="Helical" evidence="6">
    <location>
        <begin position="162"/>
        <end position="180"/>
    </location>
</feature>
<gene>
    <name evidence="8" type="ORF">B0A55_03539</name>
</gene>
<feature type="transmembrane region" description="Helical" evidence="6">
    <location>
        <begin position="26"/>
        <end position="47"/>
    </location>
</feature>
<comment type="similarity">
    <text evidence="5">Belongs to the SAT4 family.</text>
</comment>
<evidence type="ECO:0000256" key="1">
    <source>
        <dbReference type="ARBA" id="ARBA00004141"/>
    </source>
</evidence>
<keyword evidence="4 6" id="KW-0472">Membrane</keyword>
<dbReference type="InterPro" id="IPR049326">
    <property type="entry name" value="Rhodopsin_dom_fungi"/>
</dbReference>
<comment type="subcellular location">
    <subcellularLocation>
        <location evidence="1">Membrane</location>
        <topology evidence="1">Multi-pass membrane protein</topology>
    </subcellularLocation>
</comment>
<dbReference type="Pfam" id="PF20684">
    <property type="entry name" value="Fung_rhodopsin"/>
    <property type="match status" value="1"/>
</dbReference>
<feature type="transmembrane region" description="Helical" evidence="6">
    <location>
        <begin position="125"/>
        <end position="150"/>
    </location>
</feature>
<evidence type="ECO:0000256" key="5">
    <source>
        <dbReference type="ARBA" id="ARBA00038359"/>
    </source>
</evidence>
<accession>A0A4U0XJ72</accession>
<dbReference type="STRING" id="329884.A0A4U0XJ72"/>
<feature type="transmembrane region" description="Helical" evidence="6">
    <location>
        <begin position="67"/>
        <end position="98"/>
    </location>
</feature>
<comment type="caution">
    <text evidence="8">The sequence shown here is derived from an EMBL/GenBank/DDBJ whole genome shotgun (WGS) entry which is preliminary data.</text>
</comment>
<dbReference type="AlphaFoldDB" id="A0A4U0XJ72"/>
<dbReference type="PANTHER" id="PTHR33048:SF167">
    <property type="entry name" value="INTEGRAL MEMBRANE PROTEIN"/>
    <property type="match status" value="1"/>
</dbReference>
<dbReference type="PANTHER" id="PTHR33048">
    <property type="entry name" value="PTH11-LIKE INTEGRAL MEMBRANE PROTEIN (AFU_ORTHOLOGUE AFUA_5G11245)"/>
    <property type="match status" value="1"/>
</dbReference>
<keyword evidence="9" id="KW-1185">Reference proteome</keyword>
<organism evidence="8 9">
    <name type="scientific">Friedmanniomyces simplex</name>
    <dbReference type="NCBI Taxonomy" id="329884"/>
    <lineage>
        <taxon>Eukaryota</taxon>
        <taxon>Fungi</taxon>
        <taxon>Dikarya</taxon>
        <taxon>Ascomycota</taxon>
        <taxon>Pezizomycotina</taxon>
        <taxon>Dothideomycetes</taxon>
        <taxon>Dothideomycetidae</taxon>
        <taxon>Mycosphaerellales</taxon>
        <taxon>Teratosphaeriaceae</taxon>
        <taxon>Friedmanniomyces</taxon>
    </lineage>
</organism>
<sequence>MAESLHSRFTPLVDDAYCNANNAPEILGVTGAFLGTALLSIALRFYVRIRMLKFVGAEDYIMLSAGLLGIGVYVCFIGETFYVFLVCFAISCLCTLFFDCSPVAADWDLELRAQPGTKCFSDSTYSFIGLFNSVINICTDVLFALLPIPIIVKLQINLRTKVTLAIILGLGFVACAAGIVKATLQVKFISNKDGYWHDSFNVFNMLELCLGIIAGSLPGLKPLFSKLLEDTRSALGRSNNSRKASRTPAVYPTFSGHTGGSVGKRAYDPRGFNEMLADVQLQDYSKDPSTTTVESMTPPYAAVNDQTFSTKKAKPYNVRITSGSLTREKSTVDEEVGFDRSESQERLHQPPGIYRTLEITRTSEPMRP</sequence>
<keyword evidence="3 6" id="KW-1133">Transmembrane helix</keyword>
<evidence type="ECO:0000256" key="4">
    <source>
        <dbReference type="ARBA" id="ARBA00023136"/>
    </source>
</evidence>
<dbReference type="OrthoDB" id="5022096at2759"/>
<feature type="domain" description="Rhodopsin" evidence="7">
    <location>
        <begin position="81"/>
        <end position="226"/>
    </location>
</feature>